<feature type="transmembrane region" description="Helical" evidence="7">
    <location>
        <begin position="6"/>
        <end position="24"/>
    </location>
</feature>
<keyword evidence="5 7" id="KW-1133">Transmembrane helix</keyword>
<reference evidence="11 12" key="1">
    <citation type="submission" date="2023-10" db="EMBL/GenBank/DDBJ databases">
        <title>Complete genome sequence of a Sphingomonadaceae bacterium.</title>
        <authorList>
            <person name="Yan C."/>
        </authorList>
    </citation>
    <scope>NUCLEOTIDE SEQUENCE [LARGE SCALE GENOMIC DNA]</scope>
    <source>
        <strain evidence="11 12">SCSIO 66989</strain>
    </source>
</reference>
<comment type="function">
    <text evidence="7">Part of an energy-coupled inorganic carbon pump.</text>
</comment>
<feature type="transmembrane region" description="Helical" evidence="7">
    <location>
        <begin position="243"/>
        <end position="261"/>
    </location>
</feature>
<dbReference type="InterPro" id="IPR046396">
    <property type="entry name" value="Transporter_DabB"/>
</dbReference>
<feature type="transmembrane region" description="Helical" evidence="7">
    <location>
        <begin position="113"/>
        <end position="141"/>
    </location>
</feature>
<evidence type="ECO:0000256" key="6">
    <source>
        <dbReference type="ARBA" id="ARBA00023136"/>
    </source>
</evidence>
<accession>A0AA97I1N7</accession>
<feature type="transmembrane region" description="Helical" evidence="7">
    <location>
        <begin position="460"/>
        <end position="479"/>
    </location>
</feature>
<keyword evidence="2 7" id="KW-0813">Transport</keyword>
<feature type="transmembrane region" description="Helical" evidence="7">
    <location>
        <begin position="206"/>
        <end position="223"/>
    </location>
</feature>
<dbReference type="PANTHER" id="PTHR42829">
    <property type="entry name" value="NADH-UBIQUINONE OXIDOREDUCTASE CHAIN 5"/>
    <property type="match status" value="1"/>
</dbReference>
<keyword evidence="12" id="KW-1185">Reference proteome</keyword>
<evidence type="ECO:0000256" key="1">
    <source>
        <dbReference type="ARBA" id="ARBA00004127"/>
    </source>
</evidence>
<evidence type="ECO:0000256" key="5">
    <source>
        <dbReference type="ARBA" id="ARBA00022989"/>
    </source>
</evidence>
<dbReference type="GO" id="GO:0008137">
    <property type="term" value="F:NADH dehydrogenase (ubiquinone) activity"/>
    <property type="evidence" value="ECO:0007669"/>
    <property type="project" value="InterPro"/>
</dbReference>
<evidence type="ECO:0000259" key="10">
    <source>
        <dbReference type="Pfam" id="PF00662"/>
    </source>
</evidence>
<dbReference type="HAMAP" id="MF_00862">
    <property type="entry name" value="DabB"/>
    <property type="match status" value="1"/>
</dbReference>
<feature type="transmembrane region" description="Helical" evidence="7">
    <location>
        <begin position="423"/>
        <end position="448"/>
    </location>
</feature>
<protein>
    <recommendedName>
        <fullName evidence="7">Probable inorganic carbon transporter subunit DabB</fullName>
    </recommendedName>
</protein>
<dbReference type="GO" id="GO:0003954">
    <property type="term" value="F:NADH dehydrogenase activity"/>
    <property type="evidence" value="ECO:0007669"/>
    <property type="project" value="TreeGrafter"/>
</dbReference>
<evidence type="ECO:0000259" key="9">
    <source>
        <dbReference type="Pfam" id="PF00361"/>
    </source>
</evidence>
<feature type="transmembrane region" description="Helical" evidence="7">
    <location>
        <begin position="273"/>
        <end position="293"/>
    </location>
</feature>
<feature type="transmembrane region" description="Helical" evidence="7">
    <location>
        <begin position="36"/>
        <end position="61"/>
    </location>
</feature>
<dbReference type="InterPro" id="IPR001516">
    <property type="entry name" value="Proton_antipo_N"/>
</dbReference>
<dbReference type="RefSeq" id="WP_317082428.1">
    <property type="nucleotide sequence ID" value="NZ_CP136594.1"/>
</dbReference>
<dbReference type="InterPro" id="IPR001750">
    <property type="entry name" value="ND/Mrp_TM"/>
</dbReference>
<feature type="transmembrane region" description="Helical" evidence="7">
    <location>
        <begin position="367"/>
        <end position="387"/>
    </location>
</feature>
<evidence type="ECO:0000313" key="12">
    <source>
        <dbReference type="Proteomes" id="UP001302429"/>
    </source>
</evidence>
<keyword evidence="3 7" id="KW-1003">Cell membrane</keyword>
<sequence length="523" mass="54855">MPNLLTLLPTLGPVALILAGLVCFRNPGLRPGRALAASRFASLFAMVAALGTIGVLIAFGPGDGMVIGSGWFALGDRIDPLSTSLFTLIAFIGVIVLQYSRNYLDGDAAQGRFLGWMCLTLAAVMFLVLSGTLFQLALAWIATSLGLHKLLIFFKDRPAATVAARKRTVVARLGDISLIAAFALLVSAFGETQISAILAAAEAGQGSTSITIAACLIALAALLKSAQFPTHGWLIEVMETPTPVSALLHAGIVNAGGFLVIRFADVMLLALPSLWLLAFVGGVTALIGVAVMLTQSRIKNQLAWSTVAQMGFMLMQCGFGAFSLALLHIIAHSLYKAHSFLSSGSVIDAVRVPTTHGAYSRPDFSRFAVGAAAALTFYVGIGSLMGVQLTEKPGWMVFGAVLVLALARFMAKSLAAKSWAASVMRIGAASVALSALYFGLQIGAAWMVGDSLPAKAITSPVLVAMMIGFTVSFVLLMAVQHLPASIARTRFAEAMRIHTTNGFYANAMFNRLVGASRGQSKAV</sequence>
<evidence type="ECO:0000256" key="3">
    <source>
        <dbReference type="ARBA" id="ARBA00022475"/>
    </source>
</evidence>
<dbReference type="PANTHER" id="PTHR42829:SF1">
    <property type="entry name" value="INORGANIC CARBON TRANSPORTER SUBUNIT DABB-RELATED"/>
    <property type="match status" value="1"/>
</dbReference>
<gene>
    <name evidence="7" type="primary">dabB</name>
    <name evidence="11" type="ORF">RB602_01840</name>
</gene>
<dbReference type="GO" id="GO:0015990">
    <property type="term" value="P:electron transport coupled proton transport"/>
    <property type="evidence" value="ECO:0007669"/>
    <property type="project" value="TreeGrafter"/>
</dbReference>
<dbReference type="KEGG" id="acoa:RB602_01840"/>
<keyword evidence="6 7" id="KW-0472">Membrane</keyword>
<evidence type="ECO:0000256" key="8">
    <source>
        <dbReference type="RuleBase" id="RU000320"/>
    </source>
</evidence>
<keyword evidence="4 7" id="KW-0812">Transmembrane</keyword>
<dbReference type="EMBL" id="CP136594">
    <property type="protein sequence ID" value="WOE75480.1"/>
    <property type="molecule type" value="Genomic_DNA"/>
</dbReference>
<feature type="domain" description="NADH:quinone oxidoreductase/Mrp antiporter transmembrane" evidence="9">
    <location>
        <begin position="131"/>
        <end position="355"/>
    </location>
</feature>
<dbReference type="GO" id="GO:0005886">
    <property type="term" value="C:plasma membrane"/>
    <property type="evidence" value="ECO:0007669"/>
    <property type="project" value="UniProtKB-SubCell"/>
</dbReference>
<evidence type="ECO:0000256" key="2">
    <source>
        <dbReference type="ARBA" id="ARBA00022448"/>
    </source>
</evidence>
<dbReference type="InterPro" id="IPR003945">
    <property type="entry name" value="NU5C-like"/>
</dbReference>
<evidence type="ECO:0000256" key="7">
    <source>
        <dbReference type="HAMAP-Rule" id="MF_00862"/>
    </source>
</evidence>
<feature type="transmembrane region" description="Helical" evidence="7">
    <location>
        <begin position="313"/>
        <end position="335"/>
    </location>
</feature>
<dbReference type="AlphaFoldDB" id="A0AA97I1N7"/>
<dbReference type="Pfam" id="PF00361">
    <property type="entry name" value="Proton_antipo_M"/>
    <property type="match status" value="1"/>
</dbReference>
<feature type="transmembrane region" description="Helical" evidence="7">
    <location>
        <begin position="393"/>
        <end position="411"/>
    </location>
</feature>
<feature type="domain" description="NADH-Ubiquinone oxidoreductase (complex I) chain 5 N-terminal" evidence="10">
    <location>
        <begin position="72"/>
        <end position="113"/>
    </location>
</feature>
<comment type="subunit">
    <text evidence="7">Forms a complex with DabA.</text>
</comment>
<proteinExistence type="inferred from homology"/>
<feature type="transmembrane region" description="Helical" evidence="7">
    <location>
        <begin position="176"/>
        <end position="199"/>
    </location>
</feature>
<organism evidence="11 12">
    <name type="scientific">Alterisphingorhabdus coralli</name>
    <dbReference type="NCBI Taxonomy" id="3071408"/>
    <lineage>
        <taxon>Bacteria</taxon>
        <taxon>Pseudomonadati</taxon>
        <taxon>Pseudomonadota</taxon>
        <taxon>Alphaproteobacteria</taxon>
        <taxon>Sphingomonadales</taxon>
        <taxon>Sphingomonadaceae</taxon>
        <taxon>Alterisphingorhabdus (ex Yan et al. 2024)</taxon>
    </lineage>
</organism>
<dbReference type="GO" id="GO:0042773">
    <property type="term" value="P:ATP synthesis coupled electron transport"/>
    <property type="evidence" value="ECO:0007669"/>
    <property type="project" value="InterPro"/>
</dbReference>
<comment type="subcellular location">
    <subcellularLocation>
        <location evidence="7">Cell membrane</location>
        <topology evidence="7">Multi-pass membrane protein</topology>
    </subcellularLocation>
    <subcellularLocation>
        <location evidence="1">Endomembrane system</location>
        <topology evidence="1">Multi-pass membrane protein</topology>
    </subcellularLocation>
    <subcellularLocation>
        <location evidence="8">Membrane</location>
        <topology evidence="8">Multi-pass membrane protein</topology>
    </subcellularLocation>
</comment>
<name>A0AA97I1N7_9SPHN</name>
<comment type="similarity">
    <text evidence="7">Belongs to the inorganic carbon transporter (TC 9.A.2) DabB family.</text>
</comment>
<feature type="transmembrane region" description="Helical" evidence="7">
    <location>
        <begin position="81"/>
        <end position="101"/>
    </location>
</feature>
<dbReference type="Proteomes" id="UP001302429">
    <property type="component" value="Chromosome"/>
</dbReference>
<evidence type="ECO:0000313" key="11">
    <source>
        <dbReference type="EMBL" id="WOE75480.1"/>
    </source>
</evidence>
<evidence type="ECO:0000256" key="4">
    <source>
        <dbReference type="ARBA" id="ARBA00022692"/>
    </source>
</evidence>
<dbReference type="GO" id="GO:0012505">
    <property type="term" value="C:endomembrane system"/>
    <property type="evidence" value="ECO:0007669"/>
    <property type="project" value="UniProtKB-SubCell"/>
</dbReference>
<dbReference type="PRINTS" id="PR01434">
    <property type="entry name" value="NADHDHGNASE5"/>
</dbReference>
<dbReference type="Pfam" id="PF00662">
    <property type="entry name" value="Proton_antipo_N"/>
    <property type="match status" value="1"/>
</dbReference>